<comment type="similarity">
    <text evidence="2 7">Belongs to the major facilitator superfamily. Sugar transporter (TC 2.A.1.1) family.</text>
</comment>
<feature type="transmembrane region" description="Helical" evidence="9">
    <location>
        <begin position="99"/>
        <end position="118"/>
    </location>
</feature>
<evidence type="ECO:0000256" key="9">
    <source>
        <dbReference type="SAM" id="Phobius"/>
    </source>
</evidence>
<keyword evidence="12" id="KW-1185">Reference proteome</keyword>
<evidence type="ECO:0000313" key="12">
    <source>
        <dbReference type="Proteomes" id="UP001610335"/>
    </source>
</evidence>
<feature type="transmembrane region" description="Helical" evidence="9">
    <location>
        <begin position="219"/>
        <end position="240"/>
    </location>
</feature>
<feature type="transmembrane region" description="Helical" evidence="9">
    <location>
        <begin position="400"/>
        <end position="424"/>
    </location>
</feature>
<feature type="compositionally biased region" description="Polar residues" evidence="8">
    <location>
        <begin position="1"/>
        <end position="21"/>
    </location>
</feature>
<evidence type="ECO:0000256" key="5">
    <source>
        <dbReference type="ARBA" id="ARBA00022989"/>
    </source>
</evidence>
<dbReference type="PANTHER" id="PTHR48022">
    <property type="entry name" value="PLASTIDIC GLUCOSE TRANSPORTER 4"/>
    <property type="match status" value="1"/>
</dbReference>
<dbReference type="InterPro" id="IPR020846">
    <property type="entry name" value="MFS_dom"/>
</dbReference>
<dbReference type="PROSITE" id="PS50850">
    <property type="entry name" value="MFS"/>
    <property type="match status" value="1"/>
</dbReference>
<reference evidence="11 12" key="1">
    <citation type="submission" date="2024-07" db="EMBL/GenBank/DDBJ databases">
        <title>Section-level genome sequencing and comparative genomics of Aspergillus sections Usti and Cavernicolus.</title>
        <authorList>
            <consortium name="Lawrence Berkeley National Laboratory"/>
            <person name="Nybo J.L."/>
            <person name="Vesth T.C."/>
            <person name="Theobald S."/>
            <person name="Frisvad J.C."/>
            <person name="Larsen T.O."/>
            <person name="Kjaerboelling I."/>
            <person name="Rothschild-Mancinelli K."/>
            <person name="Lyhne E.K."/>
            <person name="Kogle M.E."/>
            <person name="Barry K."/>
            <person name="Clum A."/>
            <person name="Na H."/>
            <person name="Ledsgaard L."/>
            <person name="Lin J."/>
            <person name="Lipzen A."/>
            <person name="Kuo A."/>
            <person name="Riley R."/>
            <person name="Mondo S."/>
            <person name="LaButti K."/>
            <person name="Haridas S."/>
            <person name="Pangalinan J."/>
            <person name="Salamov A.A."/>
            <person name="Simmons B.A."/>
            <person name="Magnuson J.K."/>
            <person name="Chen J."/>
            <person name="Drula E."/>
            <person name="Henrissat B."/>
            <person name="Wiebenga A."/>
            <person name="Lubbers R.J."/>
            <person name="Gomes A.C."/>
            <person name="Makela M.R."/>
            <person name="Stajich J."/>
            <person name="Grigoriev I.V."/>
            <person name="Mortensen U.H."/>
            <person name="De vries R.P."/>
            <person name="Baker S.E."/>
            <person name="Andersen M.R."/>
        </authorList>
    </citation>
    <scope>NUCLEOTIDE SEQUENCE [LARGE SCALE GENOMIC DNA]</scope>
    <source>
        <strain evidence="11 12">CBS 600.67</strain>
    </source>
</reference>
<evidence type="ECO:0000256" key="6">
    <source>
        <dbReference type="ARBA" id="ARBA00023136"/>
    </source>
</evidence>
<protein>
    <submittedName>
        <fullName evidence="11">General substrate transporter</fullName>
    </submittedName>
</protein>
<feature type="transmembrane region" description="Helical" evidence="9">
    <location>
        <begin position="445"/>
        <end position="462"/>
    </location>
</feature>
<keyword evidence="6 9" id="KW-0472">Membrane</keyword>
<organism evidence="11 12">
    <name type="scientific">Aspergillus cavernicola</name>
    <dbReference type="NCBI Taxonomy" id="176166"/>
    <lineage>
        <taxon>Eukaryota</taxon>
        <taxon>Fungi</taxon>
        <taxon>Dikarya</taxon>
        <taxon>Ascomycota</taxon>
        <taxon>Pezizomycotina</taxon>
        <taxon>Eurotiomycetes</taxon>
        <taxon>Eurotiomycetidae</taxon>
        <taxon>Eurotiales</taxon>
        <taxon>Aspergillaceae</taxon>
        <taxon>Aspergillus</taxon>
        <taxon>Aspergillus subgen. Nidulantes</taxon>
    </lineage>
</organism>
<feature type="transmembrane region" description="Helical" evidence="9">
    <location>
        <begin position="191"/>
        <end position="213"/>
    </location>
</feature>
<feature type="transmembrane region" description="Helical" evidence="9">
    <location>
        <begin position="163"/>
        <end position="184"/>
    </location>
</feature>
<dbReference type="Proteomes" id="UP001610335">
    <property type="component" value="Unassembled WGS sequence"/>
</dbReference>
<evidence type="ECO:0000256" key="8">
    <source>
        <dbReference type="SAM" id="MobiDB-lite"/>
    </source>
</evidence>
<dbReference type="PANTHER" id="PTHR48022:SF56">
    <property type="entry name" value="MAJOR FACILITATOR SUPERFAMILY (MFS) PROFILE DOMAIN-CONTAINING PROTEIN-RELATED"/>
    <property type="match status" value="1"/>
</dbReference>
<dbReference type="Pfam" id="PF00083">
    <property type="entry name" value="Sugar_tr"/>
    <property type="match status" value="1"/>
</dbReference>
<dbReference type="InterPro" id="IPR005828">
    <property type="entry name" value="MFS_sugar_transport-like"/>
</dbReference>
<gene>
    <name evidence="11" type="ORF">BDW59DRAFT_180593</name>
</gene>
<feature type="transmembrane region" description="Helical" evidence="9">
    <location>
        <begin position="130"/>
        <end position="151"/>
    </location>
</feature>
<accession>A0ABR4I782</accession>
<evidence type="ECO:0000256" key="1">
    <source>
        <dbReference type="ARBA" id="ARBA00004141"/>
    </source>
</evidence>
<feature type="domain" description="Major facilitator superfamily (MFS) profile" evidence="10">
    <location>
        <begin position="53"/>
        <end position="496"/>
    </location>
</feature>
<dbReference type="NCBIfam" id="TIGR00879">
    <property type="entry name" value="SP"/>
    <property type="match status" value="1"/>
</dbReference>
<feature type="transmembrane region" description="Helical" evidence="9">
    <location>
        <begin position="474"/>
        <end position="490"/>
    </location>
</feature>
<evidence type="ECO:0000256" key="3">
    <source>
        <dbReference type="ARBA" id="ARBA00022448"/>
    </source>
</evidence>
<comment type="subcellular location">
    <subcellularLocation>
        <location evidence="1">Membrane</location>
        <topology evidence="1">Multi-pass membrane protein</topology>
    </subcellularLocation>
</comment>
<feature type="transmembrane region" description="Helical" evidence="9">
    <location>
        <begin position="373"/>
        <end position="394"/>
    </location>
</feature>
<keyword evidence="3 7" id="KW-0813">Transport</keyword>
<evidence type="ECO:0000259" key="10">
    <source>
        <dbReference type="PROSITE" id="PS50850"/>
    </source>
</evidence>
<dbReference type="InterPro" id="IPR036259">
    <property type="entry name" value="MFS_trans_sf"/>
</dbReference>
<dbReference type="InterPro" id="IPR003663">
    <property type="entry name" value="Sugar/inositol_transpt"/>
</dbReference>
<feature type="transmembrane region" description="Helical" evidence="9">
    <location>
        <begin position="312"/>
        <end position="334"/>
    </location>
</feature>
<proteinExistence type="inferred from homology"/>
<comment type="caution">
    <text evidence="11">The sequence shown here is derived from an EMBL/GenBank/DDBJ whole genome shotgun (WGS) entry which is preliminary data.</text>
</comment>
<evidence type="ECO:0000256" key="4">
    <source>
        <dbReference type="ARBA" id="ARBA00022692"/>
    </source>
</evidence>
<keyword evidence="5 9" id="KW-1133">Transmembrane helix</keyword>
<name>A0ABR4I782_9EURO</name>
<evidence type="ECO:0000256" key="2">
    <source>
        <dbReference type="ARBA" id="ARBA00010992"/>
    </source>
</evidence>
<sequence length="524" mass="58467">MLSNADMTDSKTPSEISTALKDSQREHIKRGRRAETDLTLRDAFRYYRPAVTWSVLISLATVMESYDMQIVHSFYAFPQFQERYGVPLESGSYSIPAKWQLALNIVALLGLMSGTFANGWASERFGARRVIIVSLVAQTGFVAITFFAPSIEVLLVGELLCSIPWGFFAAATPSYASEICPLALRGYLTTFVNLCWVMGRLLATGVLTGTLGIPSQWSYRIPFALQWAFPIPLLIITWLAPESPWWLVRKGRVDEAEKALSRTISAPEGIIDTKSIITMIQNTIQVERDMQIGSSYRECFQGSNRRRSEISIVSWGCQLLPGWAIQNYITYFFTLAGLSSGDSFKITLGTISLAFIGTCLSWVLQTHFGRRTIYLSGLIAMLPLMFLVAFLGVAPPSSGIHWAQCALLMVWFFFYGCTIGPIPYAIAAEVGASNLRIKTIALGRGTYYILSVLNSVVAPYMLNPTEGNLKGKAAFPAGVFTVLLLVWTFYRLPETKGMTTETLDHLFHERVPARKFKEEARRFQ</sequence>
<evidence type="ECO:0000313" key="11">
    <source>
        <dbReference type="EMBL" id="KAL2823560.1"/>
    </source>
</evidence>
<feature type="region of interest" description="Disordered" evidence="8">
    <location>
        <begin position="1"/>
        <end position="32"/>
    </location>
</feature>
<feature type="transmembrane region" description="Helical" evidence="9">
    <location>
        <begin position="346"/>
        <end position="364"/>
    </location>
</feature>
<keyword evidence="4 9" id="KW-0812">Transmembrane</keyword>
<dbReference type="Gene3D" id="1.20.1250.20">
    <property type="entry name" value="MFS general substrate transporter like domains"/>
    <property type="match status" value="1"/>
</dbReference>
<dbReference type="SUPFAM" id="SSF103473">
    <property type="entry name" value="MFS general substrate transporter"/>
    <property type="match status" value="1"/>
</dbReference>
<dbReference type="InterPro" id="IPR050360">
    <property type="entry name" value="MFS_Sugar_Transporters"/>
</dbReference>
<evidence type="ECO:0000256" key="7">
    <source>
        <dbReference type="RuleBase" id="RU003346"/>
    </source>
</evidence>
<dbReference type="EMBL" id="JBFXLS010000051">
    <property type="protein sequence ID" value="KAL2823560.1"/>
    <property type="molecule type" value="Genomic_DNA"/>
</dbReference>